<name>A0A151RVJ1_CAJCA</name>
<evidence type="ECO:0008006" key="4">
    <source>
        <dbReference type="Google" id="ProtNLM"/>
    </source>
</evidence>
<dbReference type="SUPFAM" id="SSF56672">
    <property type="entry name" value="DNA/RNA polymerases"/>
    <property type="match status" value="1"/>
</dbReference>
<dbReference type="InterPro" id="IPR043128">
    <property type="entry name" value="Rev_trsase/Diguanyl_cyclase"/>
</dbReference>
<dbReference type="InterPro" id="IPR043502">
    <property type="entry name" value="DNA/RNA_pol_sf"/>
</dbReference>
<evidence type="ECO:0000313" key="1">
    <source>
        <dbReference type="EMBL" id="KYP46548.1"/>
    </source>
</evidence>
<dbReference type="Gene3D" id="3.30.70.270">
    <property type="match status" value="1"/>
</dbReference>
<organism evidence="2 3">
    <name type="scientific">Cajanus cajan</name>
    <name type="common">Pigeon pea</name>
    <name type="synonym">Cajanus indicus</name>
    <dbReference type="NCBI Taxonomy" id="3821"/>
    <lineage>
        <taxon>Eukaryota</taxon>
        <taxon>Viridiplantae</taxon>
        <taxon>Streptophyta</taxon>
        <taxon>Embryophyta</taxon>
        <taxon>Tracheophyta</taxon>
        <taxon>Spermatophyta</taxon>
        <taxon>Magnoliopsida</taxon>
        <taxon>eudicotyledons</taxon>
        <taxon>Gunneridae</taxon>
        <taxon>Pentapetalae</taxon>
        <taxon>rosids</taxon>
        <taxon>fabids</taxon>
        <taxon>Fabales</taxon>
        <taxon>Fabaceae</taxon>
        <taxon>Papilionoideae</taxon>
        <taxon>50 kb inversion clade</taxon>
        <taxon>NPAAA clade</taxon>
        <taxon>indigoferoid/millettioid clade</taxon>
        <taxon>Phaseoleae</taxon>
        <taxon>Cajanus</taxon>
    </lineage>
</organism>
<dbReference type="Gene3D" id="3.10.10.10">
    <property type="entry name" value="HIV Type 1 Reverse Transcriptase, subunit A, domain 1"/>
    <property type="match status" value="1"/>
</dbReference>
<dbReference type="AlphaFoldDB" id="A0A151RVJ1"/>
<evidence type="ECO:0000313" key="2">
    <source>
        <dbReference type="EMBL" id="KYP46559.1"/>
    </source>
</evidence>
<feature type="non-terminal residue" evidence="2">
    <location>
        <position position="1"/>
    </location>
</feature>
<dbReference type="InterPro" id="IPR053134">
    <property type="entry name" value="RNA-dir_DNA_polymerase"/>
</dbReference>
<proteinExistence type="predicted"/>
<sequence length="214" mass="24368">FAWSSVEMPGIDPNLICHRLSIHKEAKPIAQRKRKVGGERRDAIATKTQKLMNAGFIREVKYTTWLANVVLVKKSSGKWRMCIDYTDLNKACPKDSYPFPSIDRLLDDVVVAFYPVGNGHPRAIPPRESAKGQWVDELPSILLAYYCTPQSTTQETPYKLTYGADTMIPVEVSETSHQRHTYNSEKNAQEATFNLDLIDELREEARIHEEACKL</sequence>
<keyword evidence="3" id="KW-1185">Reference proteome</keyword>
<gene>
    <name evidence="1" type="ORF">KK1_031839</name>
    <name evidence="2" type="ORF">KK1_031850</name>
</gene>
<evidence type="ECO:0000313" key="3">
    <source>
        <dbReference type="Proteomes" id="UP000075243"/>
    </source>
</evidence>
<dbReference type="InterPro" id="IPR036397">
    <property type="entry name" value="RNaseH_sf"/>
</dbReference>
<dbReference type="Gramene" id="C.cajan_33158.t">
    <property type="protein sequence ID" value="C.cajan_33158.t"/>
    <property type="gene ID" value="C.cajan_33158"/>
</dbReference>
<dbReference type="Gene3D" id="3.30.420.10">
    <property type="entry name" value="Ribonuclease H-like superfamily/Ribonuclease H"/>
    <property type="match status" value="1"/>
</dbReference>
<dbReference type="GO" id="GO:0003676">
    <property type="term" value="F:nucleic acid binding"/>
    <property type="evidence" value="ECO:0007669"/>
    <property type="project" value="InterPro"/>
</dbReference>
<dbReference type="PANTHER" id="PTHR24559:SF444">
    <property type="entry name" value="REVERSE TRANSCRIPTASE DOMAIN-CONTAINING PROTEIN"/>
    <property type="match status" value="1"/>
</dbReference>
<accession>A0A151RVJ1</accession>
<dbReference type="Proteomes" id="UP000075243">
    <property type="component" value="Unassembled WGS sequence"/>
</dbReference>
<reference evidence="2 3" key="1">
    <citation type="journal article" date="2012" name="Nat. Biotechnol.">
        <title>Draft genome sequence of pigeonpea (Cajanus cajan), an orphan legume crop of resource-poor farmers.</title>
        <authorList>
            <person name="Varshney R.K."/>
            <person name="Chen W."/>
            <person name="Li Y."/>
            <person name="Bharti A.K."/>
            <person name="Saxena R.K."/>
            <person name="Schlueter J.A."/>
            <person name="Donoghue M.T."/>
            <person name="Azam S."/>
            <person name="Fan G."/>
            <person name="Whaley A.M."/>
            <person name="Farmer A.D."/>
            <person name="Sheridan J."/>
            <person name="Iwata A."/>
            <person name="Tuteja R."/>
            <person name="Penmetsa R.V."/>
            <person name="Wu W."/>
            <person name="Upadhyaya H.D."/>
            <person name="Yang S.P."/>
            <person name="Shah T."/>
            <person name="Saxena K.B."/>
            <person name="Michael T."/>
            <person name="McCombie W.R."/>
            <person name="Yang B."/>
            <person name="Zhang G."/>
            <person name="Yang H."/>
            <person name="Wang J."/>
            <person name="Spillane C."/>
            <person name="Cook D.R."/>
            <person name="May G.D."/>
            <person name="Xu X."/>
            <person name="Jackson S.A."/>
        </authorList>
    </citation>
    <scope>NUCLEOTIDE SEQUENCE [LARGE SCALE GENOMIC DNA]</scope>
    <source>
        <strain evidence="3">cv. Asha</strain>
    </source>
</reference>
<protein>
    <recommendedName>
        <fullName evidence="4">Transposon Ty3-I Gag-Pol polyprotein</fullName>
    </recommendedName>
</protein>
<dbReference type="Gramene" id="C.cajan_33147.t">
    <property type="protein sequence ID" value="C.cajan_33147.t"/>
    <property type="gene ID" value="C.cajan_33147"/>
</dbReference>
<dbReference type="EMBL" id="KQ483554">
    <property type="protein sequence ID" value="KYP46548.1"/>
    <property type="molecule type" value="Genomic_DNA"/>
</dbReference>
<dbReference type="EMBL" id="KQ483554">
    <property type="protein sequence ID" value="KYP46559.1"/>
    <property type="molecule type" value="Genomic_DNA"/>
</dbReference>
<dbReference type="PANTHER" id="PTHR24559">
    <property type="entry name" value="TRANSPOSON TY3-I GAG-POL POLYPROTEIN"/>
    <property type="match status" value="1"/>
</dbReference>